<organism evidence="2 3">
    <name type="scientific">Streptococcus porcorum</name>
    <dbReference type="NCBI Taxonomy" id="701526"/>
    <lineage>
        <taxon>Bacteria</taxon>
        <taxon>Bacillati</taxon>
        <taxon>Bacillota</taxon>
        <taxon>Bacilli</taxon>
        <taxon>Lactobacillales</taxon>
        <taxon>Streptococcaceae</taxon>
        <taxon>Streptococcus</taxon>
    </lineage>
</organism>
<evidence type="ECO:0000313" key="2">
    <source>
        <dbReference type="EMBL" id="MET3633512.1"/>
    </source>
</evidence>
<reference evidence="2 3" key="1">
    <citation type="submission" date="2024-06" db="EMBL/GenBank/DDBJ databases">
        <title>Genomic Encyclopedia of Type Strains, Phase IV (KMG-IV): sequencing the most valuable type-strain genomes for metagenomic binning, comparative biology and taxonomic classification.</title>
        <authorList>
            <person name="Goeker M."/>
        </authorList>
    </citation>
    <scope>NUCLEOTIDE SEQUENCE [LARGE SCALE GENOMIC DNA]</scope>
    <source>
        <strain evidence="2 3">DSM 28302</strain>
    </source>
</reference>
<evidence type="ECO:0000313" key="3">
    <source>
        <dbReference type="Proteomes" id="UP001549037"/>
    </source>
</evidence>
<dbReference type="InterPro" id="IPR008258">
    <property type="entry name" value="Transglycosylase_SLT_dom_1"/>
</dbReference>
<protein>
    <submittedName>
        <fullName evidence="2">Cytoskeletal protein RodZ</fullName>
    </submittedName>
</protein>
<keyword evidence="3" id="KW-1185">Reference proteome</keyword>
<comment type="caution">
    <text evidence="2">The sequence shown here is derived from an EMBL/GenBank/DDBJ whole genome shotgun (WGS) entry which is preliminary data.</text>
</comment>
<dbReference type="EMBL" id="JBEPLN010000002">
    <property type="protein sequence ID" value="MET3633512.1"/>
    <property type="molecule type" value="Genomic_DNA"/>
</dbReference>
<proteinExistence type="predicted"/>
<dbReference type="Pfam" id="PF01464">
    <property type="entry name" value="SLT"/>
    <property type="match status" value="1"/>
</dbReference>
<accession>A0ABV2JCK3</accession>
<sequence>MRRKELHLAKVKRMKLLATIASLLLTCLVAVLTVLGQEKVSSKSEKNLSVTSTSSLNKKLLVESASSQKESTSVPVPVSVSESEVDMADVTMSDDTNTLVTSTEATQSASVTQATDIAPVYVEQVAYSNSAEQSVTPQTTVAYSQASAPVQQTGYVLSNGNTAGTVGSQAAAQMAAATGVPQSTWEYIIARESNGNATASNASGASGLFQTMPGWGSTATVQDQVNAALNAYNAQGLSAWGM</sequence>
<feature type="domain" description="Transglycosylase SLT" evidence="1">
    <location>
        <begin position="173"/>
        <end position="214"/>
    </location>
</feature>
<gene>
    <name evidence="2" type="ORF">ABID28_000142</name>
</gene>
<dbReference type="Gene3D" id="1.10.530.10">
    <property type="match status" value="1"/>
</dbReference>
<dbReference type="InterPro" id="IPR023346">
    <property type="entry name" value="Lysozyme-like_dom_sf"/>
</dbReference>
<dbReference type="Proteomes" id="UP001549037">
    <property type="component" value="Unassembled WGS sequence"/>
</dbReference>
<dbReference type="SUPFAM" id="SSF53955">
    <property type="entry name" value="Lysozyme-like"/>
    <property type="match status" value="1"/>
</dbReference>
<name>A0ABV2JCK3_9STRE</name>
<evidence type="ECO:0000259" key="1">
    <source>
        <dbReference type="Pfam" id="PF01464"/>
    </source>
</evidence>